<dbReference type="RefSeq" id="XP_058327542.1">
    <property type="nucleotide sequence ID" value="XM_058477197.1"/>
</dbReference>
<feature type="region of interest" description="Disordered" evidence="5">
    <location>
        <begin position="79"/>
        <end position="107"/>
    </location>
</feature>
<evidence type="ECO:0000313" key="8">
    <source>
        <dbReference type="EMBL" id="KAJ5223359.1"/>
    </source>
</evidence>
<feature type="region of interest" description="Disordered" evidence="5">
    <location>
        <begin position="499"/>
        <end position="594"/>
    </location>
</feature>
<feature type="compositionally biased region" description="Acidic residues" evidence="5">
    <location>
        <begin position="569"/>
        <end position="594"/>
    </location>
</feature>
<keyword evidence="9" id="KW-1185">Reference proteome</keyword>
<dbReference type="Pfam" id="PF09734">
    <property type="entry name" value="Tau95"/>
    <property type="match status" value="1"/>
</dbReference>
<dbReference type="Proteomes" id="UP001150941">
    <property type="component" value="Unassembled WGS sequence"/>
</dbReference>
<dbReference type="GO" id="GO:0005634">
    <property type="term" value="C:nucleus"/>
    <property type="evidence" value="ECO:0007669"/>
    <property type="project" value="UniProtKB-SubCell"/>
</dbReference>
<dbReference type="GO" id="GO:0000127">
    <property type="term" value="C:transcription factor TFIIIC complex"/>
    <property type="evidence" value="ECO:0007669"/>
    <property type="project" value="InterPro"/>
</dbReference>
<protein>
    <submittedName>
        <fullName evidence="8">Uncharacterized protein</fullName>
    </submittedName>
</protein>
<dbReference type="GO" id="GO:0001002">
    <property type="term" value="F:RNA polymerase III type 1 promoter sequence-specific DNA binding"/>
    <property type="evidence" value="ECO:0007669"/>
    <property type="project" value="TreeGrafter"/>
</dbReference>
<evidence type="ECO:0000313" key="9">
    <source>
        <dbReference type="Proteomes" id="UP001150941"/>
    </source>
</evidence>
<dbReference type="OrthoDB" id="5598268at2759"/>
<dbReference type="InterPro" id="IPR040454">
    <property type="entry name" value="TF_IIIC_Tfc1/Sfc1"/>
</dbReference>
<feature type="compositionally biased region" description="Basic and acidic residues" evidence="5">
    <location>
        <begin position="88"/>
        <end position="107"/>
    </location>
</feature>
<gene>
    <name evidence="8" type="ORF">N7468_007901</name>
</gene>
<dbReference type="EMBL" id="JAPQKS010000006">
    <property type="protein sequence ID" value="KAJ5223359.1"/>
    <property type="molecule type" value="Genomic_DNA"/>
</dbReference>
<feature type="domain" description="Transcription factor IIIC subunit 5 HTH" evidence="6">
    <location>
        <begin position="187"/>
        <end position="338"/>
    </location>
</feature>
<dbReference type="Gene3D" id="3.30.200.160">
    <property type="entry name" value="TFIIIC, subcomplex tauA, subunit Sfc1, barrel domain"/>
    <property type="match status" value="1"/>
</dbReference>
<dbReference type="InterPro" id="IPR019136">
    <property type="entry name" value="TF_IIIC_su-5_HTH"/>
</dbReference>
<evidence type="ECO:0000259" key="6">
    <source>
        <dbReference type="Pfam" id="PF09734"/>
    </source>
</evidence>
<evidence type="ECO:0000256" key="5">
    <source>
        <dbReference type="SAM" id="MobiDB-lite"/>
    </source>
</evidence>
<dbReference type="PANTHER" id="PTHR13230:SF5">
    <property type="entry name" value="GENERAL TRANSCRIPTION FACTOR 3C POLYPEPTIDE 5"/>
    <property type="match status" value="1"/>
</dbReference>
<dbReference type="AlphaFoldDB" id="A0A9W9NRP6"/>
<evidence type="ECO:0000256" key="4">
    <source>
        <dbReference type="ARBA" id="ARBA00023242"/>
    </source>
</evidence>
<feature type="domain" description="Transcription factor IIIC subunit Tfc1/Sfc1 triple barrel" evidence="7">
    <location>
        <begin position="21"/>
        <end position="147"/>
    </location>
</feature>
<evidence type="ECO:0000256" key="3">
    <source>
        <dbReference type="ARBA" id="ARBA00023163"/>
    </source>
</evidence>
<dbReference type="InterPro" id="IPR042536">
    <property type="entry name" value="TFIIIC_tauA_Sfc1"/>
</dbReference>
<keyword evidence="4" id="KW-0539">Nucleus</keyword>
<keyword evidence="3" id="KW-0804">Transcription</keyword>
<comment type="subcellular location">
    <subcellularLocation>
        <location evidence="1">Nucleus</location>
    </subcellularLocation>
</comment>
<comment type="caution">
    <text evidence="8">The sequence shown here is derived from an EMBL/GenBank/DDBJ whole genome shotgun (WGS) entry which is preliminary data.</text>
</comment>
<dbReference type="PANTHER" id="PTHR13230">
    <property type="entry name" value="GENERAL TRANSCRIPTION FACTOR IIIC, POLYPEPTIDE 5"/>
    <property type="match status" value="1"/>
</dbReference>
<dbReference type="InterPro" id="IPR041499">
    <property type="entry name" value="Tfc1/Sfc1_N"/>
</dbReference>
<reference evidence="8" key="2">
    <citation type="journal article" date="2023" name="IMA Fungus">
        <title>Comparative genomic study of the Penicillium genus elucidates a diverse pangenome and 15 lateral gene transfer events.</title>
        <authorList>
            <person name="Petersen C."/>
            <person name="Sorensen T."/>
            <person name="Nielsen M.R."/>
            <person name="Sondergaard T.E."/>
            <person name="Sorensen J.L."/>
            <person name="Fitzpatrick D.A."/>
            <person name="Frisvad J.C."/>
            <person name="Nielsen K.L."/>
        </authorList>
    </citation>
    <scope>NUCLEOTIDE SEQUENCE</scope>
    <source>
        <strain evidence="8">IBT 19713</strain>
    </source>
</reference>
<reference evidence="8" key="1">
    <citation type="submission" date="2022-11" db="EMBL/GenBank/DDBJ databases">
        <authorList>
            <person name="Petersen C."/>
        </authorList>
    </citation>
    <scope>NUCLEOTIDE SEQUENCE</scope>
    <source>
        <strain evidence="8">IBT 19713</strain>
    </source>
</reference>
<keyword evidence="2" id="KW-0238">DNA-binding</keyword>
<evidence type="ECO:0000259" key="7">
    <source>
        <dbReference type="Pfam" id="PF17682"/>
    </source>
</evidence>
<dbReference type="Pfam" id="PF17682">
    <property type="entry name" value="Tau95_N"/>
    <property type="match status" value="1"/>
</dbReference>
<name>A0A9W9NRP6_9EURO</name>
<accession>A0A9W9NRP6</accession>
<sequence>MDGNREARTAPFHHIPPRRLVSVEHPAVIRNLDKAIDTLQGDTDTPANLVLRPEDFMCRPLVSSSVASNNVLLKVTVPKRTGRKRKRGTDEPFRDPSPEDTGEERPWRRTSQDILRMLQDNPNRYTVEPVGKVQRTHMFRGMPDYVFSSTNSEFTQRFREKIMPYNLEKMKQFDISLSKGASKNADLIPPPSFTHETVPFIYMYHQNPGIKQKMGEYGELVTFNTQAAAPVRSHLVSYDVKEVPSKPKDTLPPIEKLPTVLRTTIENLKQLFEERPAWTRRALRPFLENDDQRYMLRHAIPYVGYIFRSGPWRDAIIKLGHDPRTSPEWRHYQTFMFRFMPQESDLTLSRDGGTGRRYQAPRVDISTGEGFETATSYVFTGKLPLHRDGRIWMVCDIEDPVVKNILYPPDEFTRGPEKRPHVREECEASGDGWFGNGTTAKVKVIMRNKIQALLDGYEMDDADFEKIAALPDRADTEEEITRLFQVNMEECSPKVIAMATDDEGKKQREGEGEGAGEPTEGEKDQELDVEQSEGEEEEIERAEMLEDQVAAAMAARDAAEAAAGPQSEVEGDYNDNEDEDDEEDEDSDDDDDMV</sequence>
<feature type="compositionally biased region" description="Acidic residues" evidence="5">
    <location>
        <begin position="527"/>
        <end position="540"/>
    </location>
</feature>
<dbReference type="GO" id="GO:0001003">
    <property type="term" value="F:RNA polymerase III type 2 promoter sequence-specific DNA binding"/>
    <property type="evidence" value="ECO:0007669"/>
    <property type="project" value="TreeGrafter"/>
</dbReference>
<evidence type="ECO:0000256" key="2">
    <source>
        <dbReference type="ARBA" id="ARBA00023125"/>
    </source>
</evidence>
<dbReference type="GO" id="GO:0006384">
    <property type="term" value="P:transcription initiation at RNA polymerase III promoter"/>
    <property type="evidence" value="ECO:0007669"/>
    <property type="project" value="InterPro"/>
</dbReference>
<proteinExistence type="predicted"/>
<evidence type="ECO:0000256" key="1">
    <source>
        <dbReference type="ARBA" id="ARBA00004123"/>
    </source>
</evidence>
<dbReference type="GeneID" id="83204500"/>
<organism evidence="8 9">
    <name type="scientific">Penicillium chermesinum</name>
    <dbReference type="NCBI Taxonomy" id="63820"/>
    <lineage>
        <taxon>Eukaryota</taxon>
        <taxon>Fungi</taxon>
        <taxon>Dikarya</taxon>
        <taxon>Ascomycota</taxon>
        <taxon>Pezizomycotina</taxon>
        <taxon>Eurotiomycetes</taxon>
        <taxon>Eurotiomycetidae</taxon>
        <taxon>Eurotiales</taxon>
        <taxon>Aspergillaceae</taxon>
        <taxon>Penicillium</taxon>
    </lineage>
</organism>
<feature type="compositionally biased region" description="Low complexity" evidence="5">
    <location>
        <begin position="550"/>
        <end position="563"/>
    </location>
</feature>
<feature type="compositionally biased region" description="Basic and acidic residues" evidence="5">
    <location>
        <begin position="502"/>
        <end position="511"/>
    </location>
</feature>